<evidence type="ECO:0000256" key="7">
    <source>
        <dbReference type="ARBA" id="ARBA00023242"/>
    </source>
</evidence>
<feature type="domain" description="Restriction of telomere capping protein 4 C-terminal" evidence="9">
    <location>
        <begin position="10"/>
        <end position="620"/>
    </location>
</feature>
<feature type="region of interest" description="Disordered" evidence="8">
    <location>
        <begin position="620"/>
        <end position="648"/>
    </location>
</feature>
<keyword evidence="7" id="KW-0539">Nucleus</keyword>
<dbReference type="PANTHER" id="PTHR41391">
    <property type="entry name" value="RESTRICTION OF TELOMERE CAPPING PROTEIN 4"/>
    <property type="match status" value="1"/>
</dbReference>
<evidence type="ECO:0000256" key="2">
    <source>
        <dbReference type="ARBA" id="ARBA00004123"/>
    </source>
</evidence>
<dbReference type="EMBL" id="JBANRG010000005">
    <property type="protein sequence ID" value="KAK7466292.1"/>
    <property type="molecule type" value="Genomic_DNA"/>
</dbReference>
<comment type="similarity">
    <text evidence="4">Belongs to the RTC4 family.</text>
</comment>
<accession>A0ABR1JWF4</accession>
<reference evidence="10 11" key="1">
    <citation type="submission" date="2024-01" db="EMBL/GenBank/DDBJ databases">
        <title>A draft genome for the cacao thread blight pathogen Marasmiellus scandens.</title>
        <authorList>
            <person name="Baruah I.K."/>
            <person name="Leung J."/>
            <person name="Bukari Y."/>
            <person name="Amoako-Attah I."/>
            <person name="Meinhardt L.W."/>
            <person name="Bailey B.A."/>
            <person name="Cohen S.P."/>
        </authorList>
    </citation>
    <scope>NUCLEOTIDE SEQUENCE [LARGE SCALE GENOMIC DNA]</scope>
    <source>
        <strain evidence="10 11">GH-19</strain>
    </source>
</reference>
<evidence type="ECO:0000256" key="8">
    <source>
        <dbReference type="SAM" id="MobiDB-lite"/>
    </source>
</evidence>
<evidence type="ECO:0000256" key="1">
    <source>
        <dbReference type="ARBA" id="ARBA00002738"/>
    </source>
</evidence>
<evidence type="ECO:0000256" key="6">
    <source>
        <dbReference type="ARBA" id="ARBA00022490"/>
    </source>
</evidence>
<evidence type="ECO:0000313" key="10">
    <source>
        <dbReference type="EMBL" id="KAK7466292.1"/>
    </source>
</evidence>
<evidence type="ECO:0000256" key="3">
    <source>
        <dbReference type="ARBA" id="ARBA00004496"/>
    </source>
</evidence>
<feature type="compositionally biased region" description="Polar residues" evidence="8">
    <location>
        <begin position="803"/>
        <end position="813"/>
    </location>
</feature>
<keyword evidence="6" id="KW-0963">Cytoplasm</keyword>
<dbReference type="SMART" id="SM01312">
    <property type="entry name" value="RTC4"/>
    <property type="match status" value="1"/>
</dbReference>
<proteinExistence type="inferred from homology"/>
<feature type="compositionally biased region" description="Low complexity" evidence="8">
    <location>
        <begin position="864"/>
        <end position="892"/>
    </location>
</feature>
<evidence type="ECO:0000256" key="4">
    <source>
        <dbReference type="ARBA" id="ARBA00009461"/>
    </source>
</evidence>
<feature type="compositionally biased region" description="Polar residues" evidence="8">
    <location>
        <begin position="319"/>
        <end position="331"/>
    </location>
</feature>
<evidence type="ECO:0000313" key="11">
    <source>
        <dbReference type="Proteomes" id="UP001498398"/>
    </source>
</evidence>
<feature type="compositionally biased region" description="Basic and acidic residues" evidence="8">
    <location>
        <begin position="169"/>
        <end position="188"/>
    </location>
</feature>
<feature type="compositionally biased region" description="Basic and acidic residues" evidence="8">
    <location>
        <begin position="67"/>
        <end position="82"/>
    </location>
</feature>
<feature type="compositionally biased region" description="Basic and acidic residues" evidence="8">
    <location>
        <begin position="677"/>
        <end position="697"/>
    </location>
</feature>
<feature type="region of interest" description="Disordered" evidence="8">
    <location>
        <begin position="677"/>
        <end position="1046"/>
    </location>
</feature>
<dbReference type="PANTHER" id="PTHR41391:SF1">
    <property type="entry name" value="RESTRICTION OF TELOMERE CAPPING PROTEIN 4"/>
    <property type="match status" value="1"/>
</dbReference>
<dbReference type="Pfam" id="PF14474">
    <property type="entry name" value="RTC4"/>
    <property type="match status" value="1"/>
</dbReference>
<evidence type="ECO:0000259" key="9">
    <source>
        <dbReference type="SMART" id="SM01312"/>
    </source>
</evidence>
<feature type="compositionally biased region" description="Polar residues" evidence="8">
    <location>
        <begin position="108"/>
        <end position="122"/>
    </location>
</feature>
<feature type="compositionally biased region" description="Polar residues" evidence="8">
    <location>
        <begin position="136"/>
        <end position="149"/>
    </location>
</feature>
<feature type="compositionally biased region" description="Basic residues" evidence="8">
    <location>
        <begin position="205"/>
        <end position="216"/>
    </location>
</feature>
<gene>
    <name evidence="10" type="ORF">VKT23_005020</name>
</gene>
<dbReference type="InterPro" id="IPR028094">
    <property type="entry name" value="RTC4_C"/>
</dbReference>
<name>A0ABR1JWF4_9AGAR</name>
<sequence length="1046" mass="114958">MKTRPKIGRVVEDFGSSFASSSRPKKPSRSGSVLSTSSYRGRSKSGFEDDSGDESPSEDELLLSDGHLPEEKQEEKRMKHWESAVLGEQKIVENKYGKFARIGKTKSGESSTPNTSTSNVLKENSPAPHISRSRDVSSSIPLSPKSANTRPKPKPHTNSSSLEKPTKRKAAEKPPPHTSRLPEFDSRSAKTATSGRSAPSEDKHAKGKAAKAKRRQQVLDSDDDDDVEIAEKDGPKAFPMSPPRRGSYSDSEPRRPKAFPMSSPSTPPRTTKDKPAAFPDLSPLRVDDGDQGTSSGRGRRKPAPFPMDDSFSTPRAGPSGSQAKRGSSLSPDGSEDRRKKKRAQNEPPPSSFPTLTNDSDEEDEELRSFSVDPKTLCPYCDDPLPKSPSPLLLRLLEDIASKSVRAPRPRNPLGRKAALGVFVSVCQRHRFESEVLPEAEKKGWPKSIDWGSIESRVKNMREDLEALLNNDRPKQYDPDMWDDDDNMSLDSLDLDKTVRDLSVFWREAVKEVKEKGTRVAGNVKNQFANFEKTQPGYYGELGSVIIHQTLFEMFPPETTNEESNNFAPLNLKSFIERVLVPETSARLIMEDKGLQGISGMKEAVKILRESSSYGVAMFPEDGGEWGDGSKKGLKKKKGKEGGDDLDVADRMVREKARKRRAELAVEDKVDKVLIAQEKEGEEMKEKGKGKGKEKGGWYDDEAASATANEKPRPKPRPKPRLLAKNKSTGSLRSDDDMQAGMSDFQSDNEPSHGIDFMAMDTEGRSAASPDPWKVNNADAPEVDDDFEAFWNDIETGSKRSDALSANPSFTSGGKSPIHDSTLSRKSKSRFSTKSKTDSRTTSRAATIGSDTDDFGMSDNAMEISSESDAASVKSVKSAMSAGSSASIRSTRAQVGVKLRTSREPKGSRAASRASSVEEIDPPVAVSSSRPQPRPKAKPRAVAVKDDDADVTPKASKFRPSTGVPLRPLDRARQMLRKPSKDEEEISKNKKKQGQSEWVTSMRANGSKYSYGETDEELDQRMIPEPATSPARSDPGWLLDDSQEMIT</sequence>
<feature type="compositionally biased region" description="Basic and acidic residues" evidence="8">
    <location>
        <begin position="639"/>
        <end position="648"/>
    </location>
</feature>
<protein>
    <recommendedName>
        <fullName evidence="5">Restriction of telomere capping protein 4</fullName>
    </recommendedName>
</protein>
<feature type="region of interest" description="Disordered" evidence="8">
    <location>
        <begin position="1"/>
        <end position="385"/>
    </location>
</feature>
<dbReference type="Proteomes" id="UP001498398">
    <property type="component" value="Unassembled WGS sequence"/>
</dbReference>
<comment type="function">
    <text evidence="1">May be involved in a process influencing telomere capping.</text>
</comment>
<evidence type="ECO:0000256" key="5">
    <source>
        <dbReference type="ARBA" id="ARBA00015162"/>
    </source>
</evidence>
<comment type="subcellular location">
    <subcellularLocation>
        <location evidence="3">Cytoplasm</location>
    </subcellularLocation>
    <subcellularLocation>
        <location evidence="2">Nucleus</location>
    </subcellularLocation>
</comment>
<dbReference type="InterPro" id="IPR039024">
    <property type="entry name" value="RTC4"/>
</dbReference>
<feature type="compositionally biased region" description="Acidic residues" evidence="8">
    <location>
        <begin position="48"/>
        <end position="62"/>
    </location>
</feature>
<organism evidence="10 11">
    <name type="scientific">Marasmiellus scandens</name>
    <dbReference type="NCBI Taxonomy" id="2682957"/>
    <lineage>
        <taxon>Eukaryota</taxon>
        <taxon>Fungi</taxon>
        <taxon>Dikarya</taxon>
        <taxon>Basidiomycota</taxon>
        <taxon>Agaricomycotina</taxon>
        <taxon>Agaricomycetes</taxon>
        <taxon>Agaricomycetidae</taxon>
        <taxon>Agaricales</taxon>
        <taxon>Marasmiineae</taxon>
        <taxon>Omphalotaceae</taxon>
        <taxon>Marasmiellus</taxon>
    </lineage>
</organism>
<feature type="compositionally biased region" description="Basic residues" evidence="8">
    <location>
        <begin position="713"/>
        <end position="723"/>
    </location>
</feature>
<keyword evidence="11" id="KW-1185">Reference proteome</keyword>
<comment type="caution">
    <text evidence="10">The sequence shown here is derived from an EMBL/GenBank/DDBJ whole genome shotgun (WGS) entry which is preliminary data.</text>
</comment>
<feature type="compositionally biased region" description="Polar residues" evidence="8">
    <location>
        <begin position="994"/>
        <end position="1007"/>
    </location>
</feature>